<gene>
    <name evidence="4" type="ORF">HYG87_07515</name>
</gene>
<dbReference type="PROSITE" id="PS51371">
    <property type="entry name" value="CBS"/>
    <property type="match status" value="2"/>
</dbReference>
<dbReference type="Pfam" id="PF00571">
    <property type="entry name" value="CBS"/>
    <property type="match status" value="2"/>
</dbReference>
<proteinExistence type="predicted"/>
<dbReference type="Gene3D" id="3.10.580.10">
    <property type="entry name" value="CBS-domain"/>
    <property type="match status" value="1"/>
</dbReference>
<dbReference type="GeneID" id="64820602"/>
<keyword evidence="1 2" id="KW-0129">CBS domain</keyword>
<dbReference type="EMBL" id="CP058560">
    <property type="protein sequence ID" value="QUH23619.1"/>
    <property type="molecule type" value="Genomic_DNA"/>
</dbReference>
<dbReference type="KEGG" id="meme:HYG87_07515"/>
<accession>A0A8T8K6U1</accession>
<evidence type="ECO:0000256" key="1">
    <source>
        <dbReference type="ARBA" id="ARBA00023122"/>
    </source>
</evidence>
<keyword evidence="5" id="KW-1185">Reference proteome</keyword>
<evidence type="ECO:0000313" key="4">
    <source>
        <dbReference type="EMBL" id="QUH23619.1"/>
    </source>
</evidence>
<dbReference type="PANTHER" id="PTHR43080:SF2">
    <property type="entry name" value="CBS DOMAIN-CONTAINING PROTEIN"/>
    <property type="match status" value="1"/>
</dbReference>
<reference evidence="4" key="1">
    <citation type="submission" date="2020-07" db="EMBL/GenBank/DDBJ databases">
        <title>Methanobacterium. sp. MethCan genome.</title>
        <authorList>
            <person name="Postec A."/>
            <person name="Quemeneur M."/>
        </authorList>
    </citation>
    <scope>NUCLEOTIDE SEQUENCE</scope>
    <source>
        <strain evidence="4">MethCAN</strain>
    </source>
</reference>
<dbReference type="PANTHER" id="PTHR43080">
    <property type="entry name" value="CBS DOMAIN-CONTAINING PROTEIN CBSX3, MITOCHONDRIAL"/>
    <property type="match status" value="1"/>
</dbReference>
<dbReference type="Proteomes" id="UP000681041">
    <property type="component" value="Chromosome"/>
</dbReference>
<dbReference type="InterPro" id="IPR051257">
    <property type="entry name" value="Diverse_CBS-Domain"/>
</dbReference>
<evidence type="ECO:0000256" key="2">
    <source>
        <dbReference type="PROSITE-ProRule" id="PRU00703"/>
    </source>
</evidence>
<dbReference type="RefSeq" id="WP_211532575.1">
    <property type="nucleotide sequence ID" value="NZ_CP058560.1"/>
</dbReference>
<name>A0A8T8K6U1_9EURY</name>
<protein>
    <submittedName>
        <fullName evidence="4">CBS domain-containing protein</fullName>
    </submittedName>
</protein>
<dbReference type="InterPro" id="IPR000644">
    <property type="entry name" value="CBS_dom"/>
</dbReference>
<dbReference type="OrthoDB" id="43333at2157"/>
<dbReference type="AlphaFoldDB" id="A0A8T8K6U1"/>
<evidence type="ECO:0000313" key="5">
    <source>
        <dbReference type="Proteomes" id="UP000681041"/>
    </source>
</evidence>
<feature type="domain" description="CBS" evidence="3">
    <location>
        <begin position="71"/>
        <end position="125"/>
    </location>
</feature>
<organism evidence="4 5">
    <name type="scientific">Methanobacterium alkalithermotolerans</name>
    <dbReference type="NCBI Taxonomy" id="2731220"/>
    <lineage>
        <taxon>Archaea</taxon>
        <taxon>Methanobacteriati</taxon>
        <taxon>Methanobacteriota</taxon>
        <taxon>Methanomada group</taxon>
        <taxon>Methanobacteria</taxon>
        <taxon>Methanobacteriales</taxon>
        <taxon>Methanobacteriaceae</taxon>
        <taxon>Methanobacterium</taxon>
    </lineage>
</organism>
<dbReference type="SMART" id="SM00116">
    <property type="entry name" value="CBS"/>
    <property type="match status" value="2"/>
</dbReference>
<dbReference type="InterPro" id="IPR046342">
    <property type="entry name" value="CBS_dom_sf"/>
</dbReference>
<sequence length="125" mass="14056">MIVRDVMITNMDTIDENESLEEVLKNAVEDGKGSFVVTKEGMKSGIVTTWDVLEAIAQGDDLSEVKAWEVMERDLVTISPSATVKEAAHQMVNHVVWRLLVEEKDEIIGMVSATDIFRVKMAKRY</sequence>
<feature type="domain" description="CBS" evidence="3">
    <location>
        <begin position="7"/>
        <end position="62"/>
    </location>
</feature>
<evidence type="ECO:0000259" key="3">
    <source>
        <dbReference type="PROSITE" id="PS51371"/>
    </source>
</evidence>
<dbReference type="SUPFAM" id="SSF54631">
    <property type="entry name" value="CBS-domain pair"/>
    <property type="match status" value="1"/>
</dbReference>